<dbReference type="EMBL" id="CP018820">
    <property type="protein sequence ID" value="APR54225.1"/>
    <property type="molecule type" value="Genomic_DNA"/>
</dbReference>
<keyword evidence="3" id="KW-1185">Reference proteome</keyword>
<dbReference type="STRING" id="93064.BRX40_19040"/>
<reference evidence="1" key="1">
    <citation type="submission" date="2016-12" db="EMBL/GenBank/DDBJ databases">
        <title>Whole genome sequencing of Sphingomonas koreensis.</title>
        <authorList>
            <person name="Conlan S."/>
            <person name="Thomas P.J."/>
            <person name="Mullikin J."/>
            <person name="Palmore T.N."/>
            <person name="Frank K.M."/>
            <person name="Segre J.A."/>
        </authorList>
    </citation>
    <scope>NUCLEOTIDE SEQUENCE</scope>
    <source>
        <strain evidence="1">ABOJV</strain>
    </source>
</reference>
<dbReference type="AlphaFoldDB" id="A0A1L6JE97"/>
<dbReference type="EMBL" id="QQWO01000025">
    <property type="protein sequence ID" value="RSU99221.1"/>
    <property type="molecule type" value="Genomic_DNA"/>
</dbReference>
<sequence length="84" mass="9558">MNAYDVKQQNRRSVVSIFMVRHATSEGNPQQPNGYRVELPRPHDAIGVVLRDSYLRDIELPEDMALLLRRMNGVHNGNADNDKG</sequence>
<dbReference type="KEGG" id="skr:BRX40_19040"/>
<dbReference type="OrthoDB" id="7574271at2"/>
<evidence type="ECO:0000313" key="3">
    <source>
        <dbReference type="Proteomes" id="UP000185161"/>
    </source>
</evidence>
<dbReference type="Proteomes" id="UP000286681">
    <property type="component" value="Unassembled WGS sequence"/>
</dbReference>
<organism evidence="1 3">
    <name type="scientific">Sphingomonas koreensis</name>
    <dbReference type="NCBI Taxonomy" id="93064"/>
    <lineage>
        <taxon>Bacteria</taxon>
        <taxon>Pseudomonadati</taxon>
        <taxon>Pseudomonadota</taxon>
        <taxon>Alphaproteobacteria</taxon>
        <taxon>Sphingomonadales</taxon>
        <taxon>Sphingomonadaceae</taxon>
        <taxon>Sphingomonas</taxon>
    </lineage>
</organism>
<accession>A0A1L6JE97</accession>
<evidence type="ECO:0000313" key="4">
    <source>
        <dbReference type="Proteomes" id="UP000286681"/>
    </source>
</evidence>
<dbReference type="Proteomes" id="UP000185161">
    <property type="component" value="Chromosome"/>
</dbReference>
<proteinExistence type="predicted"/>
<evidence type="ECO:0000313" key="2">
    <source>
        <dbReference type="EMBL" id="RSU99221.1"/>
    </source>
</evidence>
<gene>
    <name evidence="1" type="ORF">BRX40_19040</name>
    <name evidence="2" type="ORF">CA257_20785</name>
</gene>
<evidence type="ECO:0000313" key="1">
    <source>
        <dbReference type="EMBL" id="APR54225.1"/>
    </source>
</evidence>
<name>A0A1L6JE97_9SPHN</name>
<reference evidence="2 4" key="3">
    <citation type="submission" date="2018-07" db="EMBL/GenBank/DDBJ databases">
        <title>Genomic and Epidemiologic Investigation of an Indolent Hospital Outbreak.</title>
        <authorList>
            <person name="Johnson R.C."/>
            <person name="Deming C."/>
            <person name="Conlan S."/>
            <person name="Zellmer C.J."/>
            <person name="Michelin A.V."/>
            <person name="Lee-Lin S."/>
            <person name="Thomas P.J."/>
            <person name="Park M."/>
            <person name="Weingarten R.A."/>
            <person name="Less J."/>
            <person name="Dekker J.P."/>
            <person name="Frank K.M."/>
            <person name="Musser K.A."/>
            <person name="Mcquiston J.R."/>
            <person name="Henderson D.K."/>
            <person name="Lau A.F."/>
            <person name="Palmore T.N."/>
            <person name="Segre J.A."/>
        </authorList>
    </citation>
    <scope>NUCLEOTIDE SEQUENCE [LARGE SCALE GENOMIC DNA]</scope>
    <source>
        <strain evidence="2 4">SK-NIH.Env10_0317</strain>
    </source>
</reference>
<dbReference type="GeneID" id="44134659"/>
<evidence type="ECO:0008006" key="5">
    <source>
        <dbReference type="Google" id="ProtNLM"/>
    </source>
</evidence>
<dbReference type="RefSeq" id="WP_075152658.1">
    <property type="nucleotide sequence ID" value="NZ_CP018820.1"/>
</dbReference>
<reference evidence="3" key="2">
    <citation type="submission" date="2016-12" db="EMBL/GenBank/DDBJ databases">
        <title>Whole genome sequencing of Sphingomonas sp. ABOJV.</title>
        <authorList>
            <person name="Conlan S."/>
            <person name="Thomas P.J."/>
            <person name="Mullikin J."/>
            <person name="Palmore T.N."/>
            <person name="Frank K.M."/>
            <person name="Segre J.A."/>
        </authorList>
    </citation>
    <scope>NUCLEOTIDE SEQUENCE [LARGE SCALE GENOMIC DNA]</scope>
    <source>
        <strain evidence="3">ABOJV</strain>
    </source>
</reference>
<protein>
    <recommendedName>
        <fullName evidence="5">Histidine phosphatase family protein</fullName>
    </recommendedName>
</protein>